<sequence>MVEGAEAGEQAHELSRWSVEELEVYVAVHRGAVLETVREVAQSQAYRSDLPRNHRRRWAALALLANDRQRSDDAWGQTRKISQDLHLRTWVAEHLGPDADPAVKPTEIAADTLAALTLEPSDALTMSINWRELPVEQIGLLRRHKNLTAHLSRLIELLPSGPEKDQLAVWIAVRGHLP</sequence>
<dbReference type="Proteomes" id="UP000184440">
    <property type="component" value="Unassembled WGS sequence"/>
</dbReference>
<dbReference type="AlphaFoldDB" id="A0A1M7RJY2"/>
<dbReference type="EMBL" id="FRCS01000016">
    <property type="protein sequence ID" value="SHN46617.1"/>
    <property type="molecule type" value="Genomic_DNA"/>
</dbReference>
<protein>
    <submittedName>
        <fullName evidence="1">Uncharacterized protein</fullName>
    </submittedName>
</protein>
<accession>A0A1M7RJY2</accession>
<organism evidence="1 2">
    <name type="scientific">Cryptosporangium aurantiacum</name>
    <dbReference type="NCBI Taxonomy" id="134849"/>
    <lineage>
        <taxon>Bacteria</taxon>
        <taxon>Bacillati</taxon>
        <taxon>Actinomycetota</taxon>
        <taxon>Actinomycetes</taxon>
        <taxon>Cryptosporangiales</taxon>
        <taxon>Cryptosporangiaceae</taxon>
        <taxon>Cryptosporangium</taxon>
    </lineage>
</organism>
<dbReference type="RefSeq" id="WP_073263749.1">
    <property type="nucleotide sequence ID" value="NZ_FRCS01000016.1"/>
</dbReference>
<evidence type="ECO:0000313" key="2">
    <source>
        <dbReference type="Proteomes" id="UP000184440"/>
    </source>
</evidence>
<dbReference type="OrthoDB" id="4302590at2"/>
<gene>
    <name evidence="1" type="ORF">SAMN05443668_116153</name>
</gene>
<name>A0A1M7RJY2_9ACTN</name>
<proteinExistence type="predicted"/>
<evidence type="ECO:0000313" key="1">
    <source>
        <dbReference type="EMBL" id="SHN46617.1"/>
    </source>
</evidence>
<keyword evidence="2" id="KW-1185">Reference proteome</keyword>
<reference evidence="1 2" key="1">
    <citation type="submission" date="2016-11" db="EMBL/GenBank/DDBJ databases">
        <authorList>
            <person name="Jaros S."/>
            <person name="Januszkiewicz K."/>
            <person name="Wedrychowicz H."/>
        </authorList>
    </citation>
    <scope>NUCLEOTIDE SEQUENCE [LARGE SCALE GENOMIC DNA]</scope>
    <source>
        <strain evidence="1 2">DSM 46144</strain>
    </source>
</reference>